<feature type="compositionally biased region" description="Acidic residues" evidence="6">
    <location>
        <begin position="382"/>
        <end position="399"/>
    </location>
</feature>
<feature type="compositionally biased region" description="Acidic residues" evidence="6">
    <location>
        <begin position="363"/>
        <end position="373"/>
    </location>
</feature>
<dbReference type="OrthoDB" id="2288928at2759"/>
<keyword evidence="3" id="KW-0677">Repeat</keyword>
<evidence type="ECO:0000256" key="5">
    <source>
        <dbReference type="ARBA" id="ARBA00039514"/>
    </source>
</evidence>
<dbReference type="Gene3D" id="2.130.10.10">
    <property type="entry name" value="YVTN repeat-like/Quinoprotein amine dehydrogenase"/>
    <property type="match status" value="1"/>
</dbReference>
<evidence type="ECO:0000313" key="7">
    <source>
        <dbReference type="EMBL" id="OJD37000.1"/>
    </source>
</evidence>
<proteinExistence type="inferred from homology"/>
<evidence type="ECO:0000256" key="2">
    <source>
        <dbReference type="ARBA" id="ARBA00022574"/>
    </source>
</evidence>
<dbReference type="PANTHER" id="PTHR44019:SF20">
    <property type="entry name" value="WD REPEAT-CONTAINING PROTEIN 55"/>
    <property type="match status" value="1"/>
</dbReference>
<evidence type="ECO:0000313" key="8">
    <source>
        <dbReference type="Proteomes" id="UP000183809"/>
    </source>
</evidence>
<protein>
    <recommendedName>
        <fullName evidence="4">WD repeat-containing protein JIP5</fullName>
    </recommendedName>
    <alternativeName>
        <fullName evidence="5">WD repeat-containing protein jip5</fullName>
    </alternativeName>
</protein>
<feature type="compositionally biased region" description="Basic residues" evidence="6">
    <location>
        <begin position="403"/>
        <end position="413"/>
    </location>
</feature>
<gene>
    <name evidence="7" type="ORF">BKCO1_800012</name>
</gene>
<comment type="similarity">
    <text evidence="1">Belongs to the WD repeat WDR55 family.</text>
</comment>
<evidence type="ECO:0000256" key="4">
    <source>
        <dbReference type="ARBA" id="ARBA00039238"/>
    </source>
</evidence>
<name>A0A1J9R8V1_9PEZI</name>
<reference evidence="7 8" key="1">
    <citation type="submission" date="2016-10" db="EMBL/GenBank/DDBJ databases">
        <title>Proteomics and genomics reveal pathogen-plant mechanisms compatible with a hemibiotrophic lifestyle of Diplodia corticola.</title>
        <authorList>
            <person name="Fernandes I."/>
            <person name="De Jonge R."/>
            <person name="Van De Peer Y."/>
            <person name="Devreese B."/>
            <person name="Alves A."/>
            <person name="Esteves A.C."/>
        </authorList>
    </citation>
    <scope>NUCLEOTIDE SEQUENCE [LARGE SCALE GENOMIC DNA]</scope>
    <source>
        <strain evidence="7 8">CBS 112549</strain>
    </source>
</reference>
<evidence type="ECO:0000256" key="3">
    <source>
        <dbReference type="ARBA" id="ARBA00022737"/>
    </source>
</evidence>
<dbReference type="STRING" id="236234.A0A1J9R8V1"/>
<sequence>MFDTICNLPLSSDLFAQAIHPTEPLVAVGLSAGHVQTFRLPPVATDDDDNSSVEDAAAASENGFGQIETAWRTRRHKGSCRSLAYSVDGEALYSAGTDGLVKAASSETGQVLSKINVPRIGNTNTDIDAPSLLHVLSPQTLLLATDSSPLHLFDLRADHSFPSLRAAATHHPHDDYVSSLTPLPASAASTSGFSKQWVTTGGATLAVTDLRRGVLVRSEDQGEELLSSLFVGGLGRRGTSVGEKVLVGGSGGVVTLWERGVWDDQDERVTVDRGAPGAGGGESVDVLAAVPEGVGASGKVVAVGLGNGLVRFVRIGSNRVIGEISHDETGESVVALGFDVGGRLITGGGQVVKVWHEGYGGSGDDDDGEEDATEGAKRSMDSDDDDDSDDDSDADSSDDGGDRKRRKKRKRSKGKDQTNSKAVVTKFSGLD</sequence>
<dbReference type="InterPro" id="IPR015943">
    <property type="entry name" value="WD40/YVTN_repeat-like_dom_sf"/>
</dbReference>
<comment type="caution">
    <text evidence="7">The sequence shown here is derived from an EMBL/GenBank/DDBJ whole genome shotgun (WGS) entry which is preliminary data.</text>
</comment>
<feature type="region of interest" description="Disordered" evidence="6">
    <location>
        <begin position="356"/>
        <end position="431"/>
    </location>
</feature>
<dbReference type="PANTHER" id="PTHR44019">
    <property type="entry name" value="WD REPEAT-CONTAINING PROTEIN 55"/>
    <property type="match status" value="1"/>
</dbReference>
<evidence type="ECO:0000256" key="6">
    <source>
        <dbReference type="SAM" id="MobiDB-lite"/>
    </source>
</evidence>
<dbReference type="InterPro" id="IPR050505">
    <property type="entry name" value="WDR55/POC1"/>
</dbReference>
<dbReference type="Proteomes" id="UP000183809">
    <property type="component" value="Unassembled WGS sequence"/>
</dbReference>
<dbReference type="InterPro" id="IPR036322">
    <property type="entry name" value="WD40_repeat_dom_sf"/>
</dbReference>
<keyword evidence="8" id="KW-1185">Reference proteome</keyword>
<evidence type="ECO:0000256" key="1">
    <source>
        <dbReference type="ARBA" id="ARBA00007625"/>
    </source>
</evidence>
<organism evidence="7 8">
    <name type="scientific">Diplodia corticola</name>
    <dbReference type="NCBI Taxonomy" id="236234"/>
    <lineage>
        <taxon>Eukaryota</taxon>
        <taxon>Fungi</taxon>
        <taxon>Dikarya</taxon>
        <taxon>Ascomycota</taxon>
        <taxon>Pezizomycotina</taxon>
        <taxon>Dothideomycetes</taxon>
        <taxon>Dothideomycetes incertae sedis</taxon>
        <taxon>Botryosphaeriales</taxon>
        <taxon>Botryosphaeriaceae</taxon>
        <taxon>Diplodia</taxon>
    </lineage>
</organism>
<dbReference type="EMBL" id="MNUE01000008">
    <property type="protein sequence ID" value="OJD37000.1"/>
    <property type="molecule type" value="Genomic_DNA"/>
</dbReference>
<dbReference type="SUPFAM" id="SSF50978">
    <property type="entry name" value="WD40 repeat-like"/>
    <property type="match status" value="1"/>
</dbReference>
<accession>A0A1J9R8V1</accession>
<dbReference type="RefSeq" id="XP_020133241.1">
    <property type="nucleotide sequence ID" value="XM_020279214.1"/>
</dbReference>
<dbReference type="GeneID" id="31019476"/>
<keyword evidence="2" id="KW-0853">WD repeat</keyword>
<dbReference type="AlphaFoldDB" id="A0A1J9R8V1"/>